<dbReference type="GO" id="GO:0016020">
    <property type="term" value="C:membrane"/>
    <property type="evidence" value="ECO:0007669"/>
    <property type="project" value="UniProtKB-SubCell"/>
</dbReference>
<feature type="domain" description="Rhodopsin" evidence="7">
    <location>
        <begin position="27"/>
        <end position="268"/>
    </location>
</feature>
<evidence type="ECO:0000256" key="4">
    <source>
        <dbReference type="ARBA" id="ARBA00023136"/>
    </source>
</evidence>
<evidence type="ECO:0000256" key="2">
    <source>
        <dbReference type="ARBA" id="ARBA00022692"/>
    </source>
</evidence>
<dbReference type="Proteomes" id="UP000240883">
    <property type="component" value="Unassembled WGS sequence"/>
</dbReference>
<evidence type="ECO:0000256" key="5">
    <source>
        <dbReference type="ARBA" id="ARBA00038359"/>
    </source>
</evidence>
<dbReference type="PANTHER" id="PTHR33048:SF96">
    <property type="entry name" value="INTEGRAL MEMBRANE PROTEIN"/>
    <property type="match status" value="1"/>
</dbReference>
<gene>
    <name evidence="8" type="ORF">BS50DRAFT_599686</name>
</gene>
<protein>
    <recommendedName>
        <fullName evidence="7">Rhodopsin domain-containing protein</fullName>
    </recommendedName>
</protein>
<dbReference type="PANTHER" id="PTHR33048">
    <property type="entry name" value="PTH11-LIKE INTEGRAL MEMBRANE PROTEIN (AFU_ORTHOLOGUE AFUA_5G11245)"/>
    <property type="match status" value="1"/>
</dbReference>
<dbReference type="STRING" id="1448308.A0A2T2NVT4"/>
<evidence type="ECO:0000256" key="1">
    <source>
        <dbReference type="ARBA" id="ARBA00004141"/>
    </source>
</evidence>
<dbReference type="EMBL" id="KZ678133">
    <property type="protein sequence ID" value="PSN69469.1"/>
    <property type="molecule type" value="Genomic_DNA"/>
</dbReference>
<feature type="transmembrane region" description="Helical" evidence="6">
    <location>
        <begin position="43"/>
        <end position="66"/>
    </location>
</feature>
<evidence type="ECO:0000313" key="9">
    <source>
        <dbReference type="Proteomes" id="UP000240883"/>
    </source>
</evidence>
<dbReference type="InterPro" id="IPR049326">
    <property type="entry name" value="Rhodopsin_dom_fungi"/>
</dbReference>
<name>A0A2T2NVT4_CORCC</name>
<feature type="transmembrane region" description="Helical" evidence="6">
    <location>
        <begin position="173"/>
        <end position="193"/>
    </location>
</feature>
<sequence length="314" mass="35664">MAIENRGPEFQNIVIGFYVVAFVTMALRCYTRHIIMRGFGLDDWLMLLSMTCFTVHSTWALLGVHYGTGRHFDDLSPEGIKKAMMYWWFSYSGYTTTMTSSKFSIGIFLLRITDHNKKAIHNKIIYANLILAGLAGFVFFFACIFQCWPVSYFWNRDQPGRCISLEVIIKLTYAYSACSVITDGTFAILPIFIVWRLNMRKRTKWLLTPVFAMAFSASTAVVVRLAYVPDFVDPDYLWATLDIANWSTVEMGLAITAGSLVTLRPLIKQVSETTEVDANEVSPLGNVIIPARGRLSRRQELLGDEDLRTKHLTA</sequence>
<keyword evidence="9" id="KW-1185">Reference proteome</keyword>
<evidence type="ECO:0000256" key="3">
    <source>
        <dbReference type="ARBA" id="ARBA00022989"/>
    </source>
</evidence>
<comment type="similarity">
    <text evidence="5">Belongs to the SAT4 family.</text>
</comment>
<proteinExistence type="inferred from homology"/>
<feature type="transmembrane region" description="Helical" evidence="6">
    <location>
        <begin position="86"/>
        <end position="112"/>
    </location>
</feature>
<evidence type="ECO:0000259" key="7">
    <source>
        <dbReference type="Pfam" id="PF20684"/>
    </source>
</evidence>
<reference evidence="8 9" key="1">
    <citation type="journal article" date="2018" name="Front. Microbiol.">
        <title>Genome-Wide Analysis of Corynespora cassiicola Leaf Fall Disease Putative Effectors.</title>
        <authorList>
            <person name="Lopez D."/>
            <person name="Ribeiro S."/>
            <person name="Label P."/>
            <person name="Fumanal B."/>
            <person name="Venisse J.S."/>
            <person name="Kohler A."/>
            <person name="de Oliveira R.R."/>
            <person name="Labutti K."/>
            <person name="Lipzen A."/>
            <person name="Lail K."/>
            <person name="Bauer D."/>
            <person name="Ohm R.A."/>
            <person name="Barry K.W."/>
            <person name="Spatafora J."/>
            <person name="Grigoriev I.V."/>
            <person name="Martin F.M."/>
            <person name="Pujade-Renaud V."/>
        </authorList>
    </citation>
    <scope>NUCLEOTIDE SEQUENCE [LARGE SCALE GENOMIC DNA]</scope>
    <source>
        <strain evidence="8 9">Philippines</strain>
    </source>
</reference>
<comment type="subcellular location">
    <subcellularLocation>
        <location evidence="1">Membrane</location>
        <topology evidence="1">Multi-pass membrane protein</topology>
    </subcellularLocation>
</comment>
<keyword evidence="4 6" id="KW-0472">Membrane</keyword>
<dbReference type="AlphaFoldDB" id="A0A2T2NVT4"/>
<evidence type="ECO:0000313" key="8">
    <source>
        <dbReference type="EMBL" id="PSN69469.1"/>
    </source>
</evidence>
<feature type="transmembrane region" description="Helical" evidence="6">
    <location>
        <begin position="243"/>
        <end position="263"/>
    </location>
</feature>
<evidence type="ECO:0000256" key="6">
    <source>
        <dbReference type="SAM" id="Phobius"/>
    </source>
</evidence>
<dbReference type="InterPro" id="IPR052337">
    <property type="entry name" value="SAT4-like"/>
</dbReference>
<keyword evidence="2 6" id="KW-0812">Transmembrane</keyword>
<accession>A0A2T2NVT4</accession>
<feature type="transmembrane region" description="Helical" evidence="6">
    <location>
        <begin position="124"/>
        <end position="153"/>
    </location>
</feature>
<dbReference type="OrthoDB" id="3923077at2759"/>
<feature type="transmembrane region" description="Helical" evidence="6">
    <location>
        <begin position="205"/>
        <end position="223"/>
    </location>
</feature>
<keyword evidence="3 6" id="KW-1133">Transmembrane helix</keyword>
<feature type="transmembrane region" description="Helical" evidence="6">
    <location>
        <begin position="12"/>
        <end position="31"/>
    </location>
</feature>
<dbReference type="Pfam" id="PF20684">
    <property type="entry name" value="Fung_rhodopsin"/>
    <property type="match status" value="1"/>
</dbReference>
<organism evidence="8 9">
    <name type="scientific">Corynespora cassiicola Philippines</name>
    <dbReference type="NCBI Taxonomy" id="1448308"/>
    <lineage>
        <taxon>Eukaryota</taxon>
        <taxon>Fungi</taxon>
        <taxon>Dikarya</taxon>
        <taxon>Ascomycota</taxon>
        <taxon>Pezizomycotina</taxon>
        <taxon>Dothideomycetes</taxon>
        <taxon>Pleosporomycetidae</taxon>
        <taxon>Pleosporales</taxon>
        <taxon>Corynesporascaceae</taxon>
        <taxon>Corynespora</taxon>
    </lineage>
</organism>